<keyword evidence="2" id="KW-0472">Membrane</keyword>
<proteinExistence type="predicted"/>
<keyword evidence="2" id="KW-1133">Transmembrane helix</keyword>
<feature type="compositionally biased region" description="Basic and acidic residues" evidence="1">
    <location>
        <begin position="166"/>
        <end position="183"/>
    </location>
</feature>
<sequence length="257" mass="28785">MPMMKEIWTPLKLVSVRYFKDKDQNVYYKKVGKRHRVQTRPFWIYKRFYAFSMVLLLTIPGYFGYQFAMDFASDKIIAEVSKDVSDDDMKQILQDDGMQDVLKQELGEDKAAEVLARYKVDASSNAVPQTDTNSNTDASSSKASQSSEASSPSEGNKSSTPATDSSADKEEPVKETPKQPEKKPAKKPSTGFSNKDEATRFVMSKFSAGEINEFRSLAQGGLTGEEKSYIKSKVYSRLSAAEIEALKRIAVVEMSKQ</sequence>
<keyword evidence="4" id="KW-1185">Reference proteome</keyword>
<gene>
    <name evidence="3" type="ORF">JOC83_001124</name>
</gene>
<feature type="transmembrane region" description="Helical" evidence="2">
    <location>
        <begin position="48"/>
        <end position="65"/>
    </location>
</feature>
<feature type="region of interest" description="Disordered" evidence="1">
    <location>
        <begin position="124"/>
        <end position="198"/>
    </location>
</feature>
<evidence type="ECO:0000256" key="2">
    <source>
        <dbReference type="SAM" id="Phobius"/>
    </source>
</evidence>
<reference evidence="3 4" key="1">
    <citation type="submission" date="2021-01" db="EMBL/GenBank/DDBJ databases">
        <title>Genomic Encyclopedia of Type Strains, Phase IV (KMG-IV): sequencing the most valuable type-strain genomes for metagenomic binning, comparative biology and taxonomic classification.</title>
        <authorList>
            <person name="Goeker M."/>
        </authorList>
    </citation>
    <scope>NUCLEOTIDE SEQUENCE [LARGE SCALE GENOMIC DNA]</scope>
    <source>
        <strain evidence="3 4">DSM 104297</strain>
    </source>
</reference>
<dbReference type="Proteomes" id="UP000809829">
    <property type="component" value="Unassembled WGS sequence"/>
</dbReference>
<dbReference type="EMBL" id="JAFBFC010000002">
    <property type="protein sequence ID" value="MBM7702290.1"/>
    <property type="molecule type" value="Genomic_DNA"/>
</dbReference>
<evidence type="ECO:0000256" key="1">
    <source>
        <dbReference type="SAM" id="MobiDB-lite"/>
    </source>
</evidence>
<organism evidence="3 4">
    <name type="scientific">Priestia iocasae</name>
    <dbReference type="NCBI Taxonomy" id="2291674"/>
    <lineage>
        <taxon>Bacteria</taxon>
        <taxon>Bacillati</taxon>
        <taxon>Bacillota</taxon>
        <taxon>Bacilli</taxon>
        <taxon>Bacillales</taxon>
        <taxon>Bacillaceae</taxon>
        <taxon>Priestia</taxon>
    </lineage>
</organism>
<feature type="compositionally biased region" description="Low complexity" evidence="1">
    <location>
        <begin position="129"/>
        <end position="159"/>
    </location>
</feature>
<evidence type="ECO:0000313" key="4">
    <source>
        <dbReference type="Proteomes" id="UP000809829"/>
    </source>
</evidence>
<accession>A0ABS2QSA0</accession>
<evidence type="ECO:0000313" key="3">
    <source>
        <dbReference type="EMBL" id="MBM7702290.1"/>
    </source>
</evidence>
<comment type="caution">
    <text evidence="3">The sequence shown here is derived from an EMBL/GenBank/DDBJ whole genome shotgun (WGS) entry which is preliminary data.</text>
</comment>
<dbReference type="RefSeq" id="WP_205185055.1">
    <property type="nucleotide sequence ID" value="NZ_JAFBFC010000002.1"/>
</dbReference>
<name>A0ABS2QSA0_9BACI</name>
<protein>
    <submittedName>
        <fullName evidence="3">Uncharacterized protein</fullName>
    </submittedName>
</protein>
<keyword evidence="2" id="KW-0812">Transmembrane</keyword>